<feature type="region of interest" description="Disordered" evidence="1">
    <location>
        <begin position="253"/>
        <end position="278"/>
    </location>
</feature>
<evidence type="ECO:0008006" key="4">
    <source>
        <dbReference type="Google" id="ProtNLM"/>
    </source>
</evidence>
<accession>A0A2B7XR09</accession>
<dbReference type="EMBL" id="PDNB01000076">
    <property type="protein sequence ID" value="PGH11201.1"/>
    <property type="molecule type" value="Genomic_DNA"/>
</dbReference>
<sequence>MVRFPQELVSNIVDYLIDDDSSQLISYATISREWQYAVERINLNRLKFESTKLSKFANLFRPSQSHRRTLVKVVYYCIVLPAYNDEACGKYENENEKEANSQVFSEALYALFKVLKALDDEKVRSGGEMVLILEPYSSTDTHRRPKNSNRKKDLGIKRYQASFLQIKNPERLPLLSNIITFYSQEDYHTRNVEPASAIAIASKLRNLKECYVEFSDREFLSAALRRTNRYNLAQALSAYPQSVDDIRIKLHCKNPEDEGSAPPNLLPSPSPSSSSPTDPLNLALHDFIQKANVGKIVLEDHLVTPELFWPPSNTTAISDSSSFWQNLREIQVHMQVSTPDGGWYFMNDPSIASYAEFTGVEMDIDDSSEDAEAEWDETSSSSELDYSLTGNDTEKNTFRSIPDPERMNPLLITMARAAHHAPVLERMWLKVNNESLRPSYLEEDVDISRSFEVFYVAKGAVDHNEEAPDDEKARLIWQVGDWRPDQEVERHWSNALSPEGAMIYNDPNY</sequence>
<dbReference type="STRING" id="1447875.A0A2B7XR09"/>
<comment type="caution">
    <text evidence="2">The sequence shown here is derived from an EMBL/GenBank/DDBJ whole genome shotgun (WGS) entry which is preliminary data.</text>
</comment>
<evidence type="ECO:0000313" key="2">
    <source>
        <dbReference type="EMBL" id="PGH11201.1"/>
    </source>
</evidence>
<dbReference type="Proteomes" id="UP000223968">
    <property type="component" value="Unassembled WGS sequence"/>
</dbReference>
<feature type="region of interest" description="Disordered" evidence="1">
    <location>
        <begin position="366"/>
        <end position="396"/>
    </location>
</feature>
<organism evidence="2 3">
    <name type="scientific">Helicocarpus griseus UAMH5409</name>
    <dbReference type="NCBI Taxonomy" id="1447875"/>
    <lineage>
        <taxon>Eukaryota</taxon>
        <taxon>Fungi</taxon>
        <taxon>Dikarya</taxon>
        <taxon>Ascomycota</taxon>
        <taxon>Pezizomycotina</taxon>
        <taxon>Eurotiomycetes</taxon>
        <taxon>Eurotiomycetidae</taxon>
        <taxon>Onygenales</taxon>
        <taxon>Ajellomycetaceae</taxon>
        <taxon>Helicocarpus</taxon>
    </lineage>
</organism>
<evidence type="ECO:0000313" key="3">
    <source>
        <dbReference type="Proteomes" id="UP000223968"/>
    </source>
</evidence>
<protein>
    <recommendedName>
        <fullName evidence="4">F-box domain-containing protein</fullName>
    </recommendedName>
</protein>
<evidence type="ECO:0000256" key="1">
    <source>
        <dbReference type="SAM" id="MobiDB-lite"/>
    </source>
</evidence>
<reference evidence="2 3" key="1">
    <citation type="submission" date="2017-10" db="EMBL/GenBank/DDBJ databases">
        <title>Comparative genomics in systemic dimorphic fungi from Ajellomycetaceae.</title>
        <authorList>
            <person name="Munoz J.F."/>
            <person name="Mcewen J.G."/>
            <person name="Clay O.K."/>
            <person name="Cuomo C.A."/>
        </authorList>
    </citation>
    <scope>NUCLEOTIDE SEQUENCE [LARGE SCALE GENOMIC DNA]</scope>
    <source>
        <strain evidence="2 3">UAMH5409</strain>
    </source>
</reference>
<dbReference type="OrthoDB" id="4170377at2759"/>
<feature type="compositionally biased region" description="Acidic residues" evidence="1">
    <location>
        <begin position="366"/>
        <end position="377"/>
    </location>
</feature>
<gene>
    <name evidence="2" type="ORF">AJ79_05043</name>
</gene>
<name>A0A2B7XR09_9EURO</name>
<dbReference type="AlphaFoldDB" id="A0A2B7XR09"/>
<keyword evidence="3" id="KW-1185">Reference proteome</keyword>
<proteinExistence type="predicted"/>